<dbReference type="KEGG" id="gfm:Enr17x_32740"/>
<proteinExistence type="predicted"/>
<dbReference type="GO" id="GO:0032259">
    <property type="term" value="P:methylation"/>
    <property type="evidence" value="ECO:0007669"/>
    <property type="project" value="UniProtKB-KW"/>
</dbReference>
<dbReference type="Proteomes" id="UP000318313">
    <property type="component" value="Chromosome"/>
</dbReference>
<dbReference type="Gene3D" id="3.30.1330.30">
    <property type="match status" value="1"/>
</dbReference>
<dbReference type="SMART" id="SM00967">
    <property type="entry name" value="SpoU_sub_bind"/>
    <property type="match status" value="1"/>
</dbReference>
<keyword evidence="5" id="KW-1185">Reference proteome</keyword>
<evidence type="ECO:0000313" key="5">
    <source>
        <dbReference type="Proteomes" id="UP000318313"/>
    </source>
</evidence>
<dbReference type="Pfam" id="PF08032">
    <property type="entry name" value="SpoU_sub_bind"/>
    <property type="match status" value="1"/>
</dbReference>
<dbReference type="PANTHER" id="PTHR46429:SF1">
    <property type="entry name" value="23S RRNA (GUANOSINE-2'-O-)-METHYLTRANSFERASE RLMB"/>
    <property type="match status" value="1"/>
</dbReference>
<dbReference type="GO" id="GO:0005829">
    <property type="term" value="C:cytosol"/>
    <property type="evidence" value="ECO:0007669"/>
    <property type="project" value="TreeGrafter"/>
</dbReference>
<keyword evidence="1 4" id="KW-0489">Methyltransferase</keyword>
<dbReference type="InterPro" id="IPR029028">
    <property type="entry name" value="Alpha/beta_knot_MTases"/>
</dbReference>
<dbReference type="GO" id="GO:0003723">
    <property type="term" value="F:RNA binding"/>
    <property type="evidence" value="ECO:0007669"/>
    <property type="project" value="InterPro"/>
</dbReference>
<dbReference type="InterPro" id="IPR001537">
    <property type="entry name" value="SpoU_MeTrfase"/>
</dbReference>
<dbReference type="InterPro" id="IPR004441">
    <property type="entry name" value="rRNA_MeTrfase_TrmH"/>
</dbReference>
<gene>
    <name evidence="4" type="primary">rlmB</name>
    <name evidence="4" type="ORF">Enr17x_32740</name>
</gene>
<dbReference type="CDD" id="cd18103">
    <property type="entry name" value="SpoU-like_RlmB"/>
    <property type="match status" value="1"/>
</dbReference>
<dbReference type="InterPro" id="IPR013123">
    <property type="entry name" value="SpoU_subst-bd"/>
</dbReference>
<name>A0A518IDT6_9PLAN</name>
<organism evidence="4 5">
    <name type="scientific">Gimesia fumaroli</name>
    <dbReference type="NCBI Taxonomy" id="2527976"/>
    <lineage>
        <taxon>Bacteria</taxon>
        <taxon>Pseudomonadati</taxon>
        <taxon>Planctomycetota</taxon>
        <taxon>Planctomycetia</taxon>
        <taxon>Planctomycetales</taxon>
        <taxon>Planctomycetaceae</taxon>
        <taxon>Gimesia</taxon>
    </lineage>
</organism>
<dbReference type="PANTHER" id="PTHR46429">
    <property type="entry name" value="23S RRNA (GUANOSINE-2'-O-)-METHYLTRANSFERASE RLMB"/>
    <property type="match status" value="1"/>
</dbReference>
<evidence type="ECO:0000259" key="3">
    <source>
        <dbReference type="SMART" id="SM00967"/>
    </source>
</evidence>
<feature type="domain" description="RNA 2-O ribose methyltransferase substrate binding" evidence="3">
    <location>
        <begin position="22"/>
        <end position="98"/>
    </location>
</feature>
<keyword evidence="2 4" id="KW-0808">Transferase</keyword>
<evidence type="ECO:0000256" key="2">
    <source>
        <dbReference type="ARBA" id="ARBA00022679"/>
    </source>
</evidence>
<accession>A0A518IDT6</accession>
<dbReference type="Pfam" id="PF00588">
    <property type="entry name" value="SpoU_methylase"/>
    <property type="match status" value="1"/>
</dbReference>
<dbReference type="NCBIfam" id="TIGR00186">
    <property type="entry name" value="rRNA_methyl_3"/>
    <property type="match status" value="1"/>
</dbReference>
<dbReference type="RefSeq" id="WP_145310301.1">
    <property type="nucleotide sequence ID" value="NZ_CP037452.1"/>
</dbReference>
<dbReference type="Gene3D" id="3.40.1280.10">
    <property type="match status" value="1"/>
</dbReference>
<dbReference type="InterPro" id="IPR029064">
    <property type="entry name" value="Ribosomal_eL30-like_sf"/>
</dbReference>
<sequence length="261" mass="28779">MVGKHTKVKKNKPLMGNHQKCWIWGRNAVMETLSAGFWKIWEVHLSERLNADEKKAAEKRAEQLSIPVVFASDKDLTQKCRASDHQGMIAKMAPFPYSSATEVTQKQVTAPLFLILDRIQDPYNFGAIIRSAEVLGSDGIFVGTDEQCEVTSLVCRTSAGAVNRISIAQHSDLVQCCRDLKQENISIVGTTMQAPEILSSHNFKQPTAVIVGNEGSGISPTLLNECTHLVRIPQQGKTESLNVAISASILLYEASRQRNFA</sequence>
<dbReference type="EMBL" id="CP037452">
    <property type="protein sequence ID" value="QDV51220.1"/>
    <property type="molecule type" value="Genomic_DNA"/>
</dbReference>
<dbReference type="SUPFAM" id="SSF75217">
    <property type="entry name" value="alpha/beta knot"/>
    <property type="match status" value="1"/>
</dbReference>
<reference evidence="4 5" key="1">
    <citation type="submission" date="2019-03" db="EMBL/GenBank/DDBJ databases">
        <title>Deep-cultivation of Planctomycetes and their phenomic and genomic characterization uncovers novel biology.</title>
        <authorList>
            <person name="Wiegand S."/>
            <person name="Jogler M."/>
            <person name="Boedeker C."/>
            <person name="Pinto D."/>
            <person name="Vollmers J."/>
            <person name="Rivas-Marin E."/>
            <person name="Kohn T."/>
            <person name="Peeters S.H."/>
            <person name="Heuer A."/>
            <person name="Rast P."/>
            <person name="Oberbeckmann S."/>
            <person name="Bunk B."/>
            <person name="Jeske O."/>
            <person name="Meyerdierks A."/>
            <person name="Storesund J.E."/>
            <person name="Kallscheuer N."/>
            <person name="Luecker S."/>
            <person name="Lage O.M."/>
            <person name="Pohl T."/>
            <person name="Merkel B.J."/>
            <person name="Hornburger P."/>
            <person name="Mueller R.-W."/>
            <person name="Bruemmer F."/>
            <person name="Labrenz M."/>
            <person name="Spormann A.M."/>
            <person name="Op den Camp H."/>
            <person name="Overmann J."/>
            <person name="Amann R."/>
            <person name="Jetten M.S.M."/>
            <person name="Mascher T."/>
            <person name="Medema M.H."/>
            <person name="Devos D.P."/>
            <person name="Kaster A.-K."/>
            <person name="Ovreas L."/>
            <person name="Rohde M."/>
            <person name="Galperin M.Y."/>
            <person name="Jogler C."/>
        </authorList>
    </citation>
    <scope>NUCLEOTIDE SEQUENCE [LARGE SCALE GENOMIC DNA]</scope>
    <source>
        <strain evidence="4 5">Enr17</strain>
    </source>
</reference>
<evidence type="ECO:0000313" key="4">
    <source>
        <dbReference type="EMBL" id="QDV51220.1"/>
    </source>
</evidence>
<dbReference type="SUPFAM" id="SSF55315">
    <property type="entry name" value="L30e-like"/>
    <property type="match status" value="1"/>
</dbReference>
<dbReference type="OrthoDB" id="9794400at2"/>
<dbReference type="GO" id="GO:0008173">
    <property type="term" value="F:RNA methyltransferase activity"/>
    <property type="evidence" value="ECO:0007669"/>
    <property type="project" value="InterPro"/>
</dbReference>
<dbReference type="GO" id="GO:0006396">
    <property type="term" value="P:RNA processing"/>
    <property type="evidence" value="ECO:0007669"/>
    <property type="project" value="InterPro"/>
</dbReference>
<dbReference type="AlphaFoldDB" id="A0A518IDT6"/>
<protein>
    <submittedName>
        <fullName evidence="4">23S rRNA (Guanosine-2'-O-)-methyltransferase RlmB</fullName>
        <ecNumber evidence="4">2.1.1.185</ecNumber>
    </submittedName>
</protein>
<dbReference type="EC" id="2.1.1.185" evidence="4"/>
<dbReference type="InterPro" id="IPR029026">
    <property type="entry name" value="tRNA_m1G_MTases_N"/>
</dbReference>
<evidence type="ECO:0000256" key="1">
    <source>
        <dbReference type="ARBA" id="ARBA00022603"/>
    </source>
</evidence>